<comment type="caution">
    <text evidence="2">The sequence shown here is derived from an EMBL/GenBank/DDBJ whole genome shotgun (WGS) entry which is preliminary data.</text>
</comment>
<evidence type="ECO:0000313" key="3">
    <source>
        <dbReference type="Proteomes" id="UP001141552"/>
    </source>
</evidence>
<reference evidence="2" key="1">
    <citation type="submission" date="2022-02" db="EMBL/GenBank/DDBJ databases">
        <authorList>
            <person name="Henning P.M."/>
            <person name="McCubbin A.G."/>
            <person name="Shore J.S."/>
        </authorList>
    </citation>
    <scope>NUCLEOTIDE SEQUENCE</scope>
    <source>
        <strain evidence="2">F60SS</strain>
        <tissue evidence="2">Leaves</tissue>
    </source>
</reference>
<sequence>MPPRRCDAFTYPGKTYADTLKQSTTGPSSDREVLTGKAKFTFSPTQETMEWLERSAFGVVINPLARLDIPSLFSEHGYHNIGFSKAGGDSFLIQFPSKHALEEFMADEHEWITQVFSLFRPWKCGDRATNRKCWVQVGGIPFQAWSMEFFKKLVFRIGDLVKIAPATASKENLEFAYLQIFTTVRNQVQWSFTVAMGEEEFEVSLTEVPESQVNSVQKDTATIQVDDLISLTPVEPNRCARRSQEPQVQCRTPANSNSNSSASADCLEKRSTSTNGSDPFQLMHVIEKINRPAATKACLPGKPKWHETINQSECIENIECPTEQLPPRESGAPISEIQLMHEGEHSNKGVATNNHGPVAPYQSSPTAPNETPGLIQDSSPPPSAHAAPLTPNHQKSQPPTPSQSIPTHVTLNNFEPQNLNSPSADQSPSQTPNQSESFQSPIPYHPPIHTSPPSSLLPIDLISKFIDRKIQVALRRKGITHKKKTKAITWTGSVASSIGDTEIKRGNQRFLDSEQLANGEGSFCGGEAEKTCDVGNEIGSEPVSTFTQWWSLEKEFV</sequence>
<feature type="compositionally biased region" description="Low complexity" evidence="1">
    <location>
        <begin position="254"/>
        <end position="264"/>
    </location>
</feature>
<name>A0A9Q0G0J9_9ROSI</name>
<evidence type="ECO:0000256" key="1">
    <source>
        <dbReference type="SAM" id="MobiDB-lite"/>
    </source>
</evidence>
<reference evidence="2" key="2">
    <citation type="journal article" date="2023" name="Plants (Basel)">
        <title>Annotation of the Turnera subulata (Passifloraceae) Draft Genome Reveals the S-Locus Evolved after the Divergence of Turneroideae from Passifloroideae in a Stepwise Manner.</title>
        <authorList>
            <person name="Henning P.M."/>
            <person name="Roalson E.H."/>
            <person name="Mir W."/>
            <person name="McCubbin A.G."/>
            <person name="Shore J.S."/>
        </authorList>
    </citation>
    <scope>NUCLEOTIDE SEQUENCE</scope>
    <source>
        <strain evidence="2">F60SS</strain>
    </source>
</reference>
<dbReference type="OrthoDB" id="999103at2759"/>
<evidence type="ECO:0008006" key="4">
    <source>
        <dbReference type="Google" id="ProtNLM"/>
    </source>
</evidence>
<gene>
    <name evidence="2" type="ORF">Tsubulata_039510</name>
</gene>
<dbReference type="AlphaFoldDB" id="A0A9Q0G0J9"/>
<dbReference type="PANTHER" id="PTHR34427">
    <property type="entry name" value="DUF4283 DOMAIN PROTEIN"/>
    <property type="match status" value="1"/>
</dbReference>
<proteinExistence type="predicted"/>
<feature type="compositionally biased region" description="Polar residues" evidence="1">
    <location>
        <begin position="349"/>
        <end position="369"/>
    </location>
</feature>
<feature type="compositionally biased region" description="Polar residues" evidence="1">
    <location>
        <begin position="405"/>
        <end position="440"/>
    </location>
</feature>
<protein>
    <recommendedName>
        <fullName evidence="4">DUF4283 domain-containing protein</fullName>
    </recommendedName>
</protein>
<dbReference type="Proteomes" id="UP001141552">
    <property type="component" value="Unassembled WGS sequence"/>
</dbReference>
<dbReference type="EMBL" id="JAKUCV010002913">
    <property type="protein sequence ID" value="KAJ4840956.1"/>
    <property type="molecule type" value="Genomic_DNA"/>
</dbReference>
<organism evidence="2 3">
    <name type="scientific">Turnera subulata</name>
    <dbReference type="NCBI Taxonomy" id="218843"/>
    <lineage>
        <taxon>Eukaryota</taxon>
        <taxon>Viridiplantae</taxon>
        <taxon>Streptophyta</taxon>
        <taxon>Embryophyta</taxon>
        <taxon>Tracheophyta</taxon>
        <taxon>Spermatophyta</taxon>
        <taxon>Magnoliopsida</taxon>
        <taxon>eudicotyledons</taxon>
        <taxon>Gunneridae</taxon>
        <taxon>Pentapetalae</taxon>
        <taxon>rosids</taxon>
        <taxon>fabids</taxon>
        <taxon>Malpighiales</taxon>
        <taxon>Passifloraceae</taxon>
        <taxon>Turnera</taxon>
    </lineage>
</organism>
<dbReference type="PANTHER" id="PTHR34427:SF5">
    <property type="entry name" value="DUF4283 DOMAIN-CONTAINING PROTEIN"/>
    <property type="match status" value="1"/>
</dbReference>
<accession>A0A9Q0G0J9</accession>
<evidence type="ECO:0000313" key="2">
    <source>
        <dbReference type="EMBL" id="KAJ4840956.1"/>
    </source>
</evidence>
<feature type="region of interest" description="Disordered" evidence="1">
    <location>
        <begin position="346"/>
        <end position="451"/>
    </location>
</feature>
<feature type="region of interest" description="Disordered" evidence="1">
    <location>
        <begin position="240"/>
        <end position="279"/>
    </location>
</feature>
<keyword evidence="3" id="KW-1185">Reference proteome</keyword>